<sequence length="364" mass="40344">MVAANPYSKLPRRAYWRTSVERAVKSGGVLPDLWRPAFQITTSDPVITTGSCFAQHISSALVRSGFTWVEAERAPFGLCAAVARQFGYGVFSVRTGNIYTTRMLLQWLNWAIEPDSQDREIWAADGAFFDPLRPQIEPDGFEDEGELFNARRATFTALRKAVQTSSVFIFTLGLTELWENMETGLAYSSCPGSLAGAFDPAVHAFRNLTYPEVMADLETILALLRRLNPDIRLLLTVSPVPLAATAADAQHVLTATTYSKSVLRAAAGAFRGMHDDVDYFPSYEIVTSPGLNRQMYEDDRRSVTPDGVDFVMQHFLHGLGIEGDQVVVPSGPGRRIEEAVARAAEAHDVICEEIVLDRYNEDRD</sequence>
<dbReference type="EC" id="3.1.-.-" evidence="2"/>
<evidence type="ECO:0000313" key="3">
    <source>
        <dbReference type="Proteomes" id="UP001589795"/>
    </source>
</evidence>
<feature type="domain" description="GSCFA" evidence="1">
    <location>
        <begin position="46"/>
        <end position="315"/>
    </location>
</feature>
<keyword evidence="2" id="KW-0378">Hydrolase</keyword>
<evidence type="ECO:0000313" key="2">
    <source>
        <dbReference type="EMBL" id="MFC0200309.1"/>
    </source>
</evidence>
<dbReference type="GO" id="GO:0016787">
    <property type="term" value="F:hydrolase activity"/>
    <property type="evidence" value="ECO:0007669"/>
    <property type="project" value="UniProtKB-KW"/>
</dbReference>
<organism evidence="2 3">
    <name type="scientific">Paracoccus rhizosphaerae</name>
    <dbReference type="NCBI Taxonomy" id="1133347"/>
    <lineage>
        <taxon>Bacteria</taxon>
        <taxon>Pseudomonadati</taxon>
        <taxon>Pseudomonadota</taxon>
        <taxon>Alphaproteobacteria</taxon>
        <taxon>Rhodobacterales</taxon>
        <taxon>Paracoccaceae</taxon>
        <taxon>Paracoccus</taxon>
    </lineage>
</organism>
<gene>
    <name evidence="2" type="ORF">ACFFIZ_08230</name>
</gene>
<name>A0ABV6CHT0_9RHOB</name>
<proteinExistence type="predicted"/>
<protein>
    <submittedName>
        <fullName evidence="2">GSCFA domain-containing protein</fullName>
        <ecNumber evidence="2">3.1.-.-</ecNumber>
    </submittedName>
</protein>
<dbReference type="Proteomes" id="UP001589795">
    <property type="component" value="Unassembled WGS sequence"/>
</dbReference>
<accession>A0ABV6CHT0</accession>
<comment type="caution">
    <text evidence="2">The sequence shown here is derived from an EMBL/GenBank/DDBJ whole genome shotgun (WGS) entry which is preliminary data.</text>
</comment>
<keyword evidence="3" id="KW-1185">Reference proteome</keyword>
<dbReference type="InterPro" id="IPR014982">
    <property type="entry name" value="GSCFA"/>
</dbReference>
<dbReference type="RefSeq" id="WP_265508886.1">
    <property type="nucleotide sequence ID" value="NZ_JAOTBE010000132.1"/>
</dbReference>
<dbReference type="Pfam" id="PF08885">
    <property type="entry name" value="GSCFA"/>
    <property type="match status" value="1"/>
</dbReference>
<dbReference type="EMBL" id="JBHLWQ010000069">
    <property type="protein sequence ID" value="MFC0200309.1"/>
    <property type="molecule type" value="Genomic_DNA"/>
</dbReference>
<reference evidence="2 3" key="1">
    <citation type="submission" date="2024-09" db="EMBL/GenBank/DDBJ databases">
        <authorList>
            <person name="Sun Q."/>
            <person name="Mori K."/>
        </authorList>
    </citation>
    <scope>NUCLEOTIDE SEQUENCE [LARGE SCALE GENOMIC DNA]</scope>
    <source>
        <strain evidence="2 3">CCM 7904</strain>
    </source>
</reference>
<evidence type="ECO:0000259" key="1">
    <source>
        <dbReference type="Pfam" id="PF08885"/>
    </source>
</evidence>